<protein>
    <submittedName>
        <fullName evidence="3">Glycosyltransferase family 4 protein</fullName>
    </submittedName>
</protein>
<organism evidence="3 4">
    <name type="scientific">Stenomitos frigidus AS-A4</name>
    <dbReference type="NCBI Taxonomy" id="2933935"/>
    <lineage>
        <taxon>Bacteria</taxon>
        <taxon>Bacillati</taxon>
        <taxon>Cyanobacteriota</taxon>
        <taxon>Cyanophyceae</taxon>
        <taxon>Leptolyngbyales</taxon>
        <taxon>Leptolyngbyaceae</taxon>
        <taxon>Stenomitos</taxon>
    </lineage>
</organism>
<dbReference type="Proteomes" id="UP001476950">
    <property type="component" value="Unassembled WGS sequence"/>
</dbReference>
<dbReference type="Gene3D" id="3.40.50.2000">
    <property type="entry name" value="Glycogen Phosphorylase B"/>
    <property type="match status" value="2"/>
</dbReference>
<dbReference type="Pfam" id="PF00534">
    <property type="entry name" value="Glycos_transf_1"/>
    <property type="match status" value="1"/>
</dbReference>
<dbReference type="PANTHER" id="PTHR46401">
    <property type="entry name" value="GLYCOSYLTRANSFERASE WBBK-RELATED"/>
    <property type="match status" value="1"/>
</dbReference>
<proteinExistence type="predicted"/>
<accession>A0ABV0KGC3</accession>
<dbReference type="CDD" id="cd03801">
    <property type="entry name" value="GT4_PimA-like"/>
    <property type="match status" value="1"/>
</dbReference>
<evidence type="ECO:0000256" key="1">
    <source>
        <dbReference type="ARBA" id="ARBA00022679"/>
    </source>
</evidence>
<keyword evidence="1" id="KW-0808">Transferase</keyword>
<name>A0ABV0KGC3_9CYAN</name>
<reference evidence="3 4" key="1">
    <citation type="submission" date="2022-04" db="EMBL/GenBank/DDBJ databases">
        <title>Positive selection, recombination, and allopatry shape intraspecific diversity of widespread and dominant cyanobacteria.</title>
        <authorList>
            <person name="Wei J."/>
            <person name="Shu W."/>
            <person name="Hu C."/>
        </authorList>
    </citation>
    <scope>NUCLEOTIDE SEQUENCE [LARGE SCALE GENOMIC DNA]</scope>
    <source>
        <strain evidence="3 4">AS-A4</strain>
    </source>
</reference>
<evidence type="ECO:0000313" key="3">
    <source>
        <dbReference type="EMBL" id="MEP1058250.1"/>
    </source>
</evidence>
<sequence>MMLRVLSSYLTYASNRAISHIFLSLCRPEVEVPVQFTCLVSSCDPNVERSNVVKAIPNLIRPFVFRLRANDAMTEWRYLQALKHFDAAYLWPGFSLATIRKVKSKGKPILIERINCFTGFTKSVMNNEYIRLGLGPRHPTTDQTVQDELEETKLADFIFCPSPHVRSSFLDAGVPAEKLLLSSYGWCPSRFPDLLHQSPAPKAVDRPFTILFVGTVCVRKGAHLLMDAYVRSGIKGKLILCGEMEPAIAEVCQDWLRRPDIIHQPYVNNISTFYQDADLFAFPSLEEGSPLVSYEAMAHGLPMLVSPMGGGEIVRDGVDGFIRSEFDRDAWVEIIQKLAASPDLRHQLGRNASQRAAEFTYEKVANQRARMILEHLTDSATSPSV</sequence>
<dbReference type="InterPro" id="IPR001296">
    <property type="entry name" value="Glyco_trans_1"/>
</dbReference>
<keyword evidence="4" id="KW-1185">Reference proteome</keyword>
<comment type="caution">
    <text evidence="3">The sequence shown here is derived from an EMBL/GenBank/DDBJ whole genome shotgun (WGS) entry which is preliminary data.</text>
</comment>
<evidence type="ECO:0000313" key="4">
    <source>
        <dbReference type="Proteomes" id="UP001476950"/>
    </source>
</evidence>
<gene>
    <name evidence="3" type="ORF">NDI38_07330</name>
</gene>
<dbReference type="RefSeq" id="WP_190454955.1">
    <property type="nucleotide sequence ID" value="NZ_JAMPLM010000004.1"/>
</dbReference>
<dbReference type="EMBL" id="JAMPLM010000004">
    <property type="protein sequence ID" value="MEP1058250.1"/>
    <property type="molecule type" value="Genomic_DNA"/>
</dbReference>
<feature type="domain" description="Glycosyl transferase family 1" evidence="2">
    <location>
        <begin position="203"/>
        <end position="354"/>
    </location>
</feature>
<dbReference type="SUPFAM" id="SSF53756">
    <property type="entry name" value="UDP-Glycosyltransferase/glycogen phosphorylase"/>
    <property type="match status" value="1"/>
</dbReference>
<dbReference type="PANTHER" id="PTHR46401:SF2">
    <property type="entry name" value="GLYCOSYLTRANSFERASE WBBK-RELATED"/>
    <property type="match status" value="1"/>
</dbReference>
<evidence type="ECO:0000259" key="2">
    <source>
        <dbReference type="Pfam" id="PF00534"/>
    </source>
</evidence>